<name>A0A7S4HUL9_9EUKA</name>
<reference evidence="8" key="1">
    <citation type="submission" date="2021-01" db="EMBL/GenBank/DDBJ databases">
        <authorList>
            <person name="Corre E."/>
            <person name="Pelletier E."/>
            <person name="Niang G."/>
            <person name="Scheremetjew M."/>
            <person name="Finn R."/>
            <person name="Kale V."/>
            <person name="Holt S."/>
            <person name="Cochrane G."/>
            <person name="Meng A."/>
            <person name="Brown T."/>
            <person name="Cohen L."/>
        </authorList>
    </citation>
    <scope>NUCLEOTIDE SEQUENCE</scope>
    <source>
        <strain evidence="8">DIVA3 518/3/11/1/6</strain>
    </source>
</reference>
<protein>
    <recommendedName>
        <fullName evidence="7">RING-type domain-containing protein</fullName>
    </recommendedName>
</protein>
<dbReference type="PROSITE" id="PS50089">
    <property type="entry name" value="ZF_RING_2"/>
    <property type="match status" value="1"/>
</dbReference>
<evidence type="ECO:0000313" key="8">
    <source>
        <dbReference type="EMBL" id="CAE2209834.1"/>
    </source>
</evidence>
<dbReference type="InterPro" id="IPR018866">
    <property type="entry name" value="Znf-4CXXC_R1"/>
</dbReference>
<dbReference type="Pfam" id="PF10497">
    <property type="entry name" value="zf-4CXXC_R1"/>
    <property type="match status" value="1"/>
</dbReference>
<keyword evidence="3" id="KW-0804">Transcription</keyword>
<keyword evidence="2" id="KW-0805">Transcription regulation</keyword>
<keyword evidence="4" id="KW-0539">Nucleus</keyword>
<comment type="subcellular location">
    <subcellularLocation>
        <location evidence="1">Nucleus</location>
    </subcellularLocation>
</comment>
<evidence type="ECO:0000256" key="6">
    <source>
        <dbReference type="SAM" id="MobiDB-lite"/>
    </source>
</evidence>
<evidence type="ECO:0000256" key="5">
    <source>
        <dbReference type="PROSITE-ProRule" id="PRU00175"/>
    </source>
</evidence>
<dbReference type="InterPro" id="IPR001841">
    <property type="entry name" value="Znf_RING"/>
</dbReference>
<evidence type="ECO:0000256" key="2">
    <source>
        <dbReference type="ARBA" id="ARBA00023015"/>
    </source>
</evidence>
<dbReference type="GO" id="GO:0005634">
    <property type="term" value="C:nucleus"/>
    <property type="evidence" value="ECO:0007669"/>
    <property type="project" value="UniProtKB-SubCell"/>
</dbReference>
<gene>
    <name evidence="8" type="ORF">VSP0166_LOCUS4754</name>
</gene>
<evidence type="ECO:0000259" key="7">
    <source>
        <dbReference type="PROSITE" id="PS50089"/>
    </source>
</evidence>
<accession>A0A7S4HUL9</accession>
<dbReference type="GO" id="GO:0008270">
    <property type="term" value="F:zinc ion binding"/>
    <property type="evidence" value="ECO:0007669"/>
    <property type="project" value="UniProtKB-KW"/>
</dbReference>
<feature type="domain" description="RING-type" evidence="7">
    <location>
        <begin position="8"/>
        <end position="59"/>
    </location>
</feature>
<dbReference type="EMBL" id="HBKP01006590">
    <property type="protein sequence ID" value="CAE2209834.1"/>
    <property type="molecule type" value="Transcribed_RNA"/>
</dbReference>
<evidence type="ECO:0000256" key="1">
    <source>
        <dbReference type="ARBA" id="ARBA00004123"/>
    </source>
</evidence>
<organism evidence="8">
    <name type="scientific">Vannella robusta</name>
    <dbReference type="NCBI Taxonomy" id="1487602"/>
    <lineage>
        <taxon>Eukaryota</taxon>
        <taxon>Amoebozoa</taxon>
        <taxon>Discosea</taxon>
        <taxon>Flabellinia</taxon>
        <taxon>Vannellidae</taxon>
        <taxon>Vannella</taxon>
    </lineage>
</organism>
<feature type="compositionally biased region" description="Polar residues" evidence="6">
    <location>
        <begin position="91"/>
        <end position="104"/>
    </location>
</feature>
<keyword evidence="5" id="KW-0862">Zinc</keyword>
<sequence length="188" mass="21177">MSSRCTCCHICHTSLKTSRRSFFPCSACPSIICRQCVEAMNEDWDALATTPDWECPRCRGCCPCKRCKNKDSNEKRRSSSPIFDSKKRQRYASSSPSAKKQKLSNNSTAFPDFLASLSKMSDTAVVEESLVGRLQKKNEECLNYIGRTERLLQIIREEQNRISSELDSLVNKTPSMDTQKTLGASISV</sequence>
<evidence type="ECO:0000256" key="4">
    <source>
        <dbReference type="ARBA" id="ARBA00023242"/>
    </source>
</evidence>
<evidence type="ECO:0000256" key="3">
    <source>
        <dbReference type="ARBA" id="ARBA00023163"/>
    </source>
</evidence>
<dbReference type="AlphaFoldDB" id="A0A7S4HUL9"/>
<proteinExistence type="predicted"/>
<keyword evidence="5" id="KW-0479">Metal-binding</keyword>
<feature type="region of interest" description="Disordered" evidence="6">
    <location>
        <begin position="69"/>
        <end position="104"/>
    </location>
</feature>
<keyword evidence="5" id="KW-0863">Zinc-finger</keyword>